<proteinExistence type="predicted"/>
<feature type="coiled-coil region" evidence="16">
    <location>
        <begin position="58"/>
        <end position="85"/>
    </location>
</feature>
<feature type="modified residue" description="4-aspartylphosphate" evidence="15">
    <location>
        <position position="801"/>
    </location>
</feature>
<dbReference type="InterPro" id="IPR038188">
    <property type="entry name" value="TorS_sensor_sf"/>
</dbReference>
<comment type="catalytic activity">
    <reaction evidence="1">
        <text>ATP + protein L-histidine = ADP + protein N-phospho-L-histidine.</text>
        <dbReference type="EC" id="2.7.13.3"/>
    </reaction>
</comment>
<dbReference type="SMART" id="SM00448">
    <property type="entry name" value="REC"/>
    <property type="match status" value="1"/>
</dbReference>
<dbReference type="InterPro" id="IPR003594">
    <property type="entry name" value="HATPase_dom"/>
</dbReference>
<dbReference type="Gene3D" id="6.10.340.10">
    <property type="match status" value="1"/>
</dbReference>
<dbReference type="eggNOG" id="COG0784">
    <property type="taxonomic scope" value="Bacteria"/>
</dbReference>
<name>A3QGR9_SHELP</name>
<evidence type="ECO:0000259" key="19">
    <source>
        <dbReference type="PROSITE" id="PS50109"/>
    </source>
</evidence>
<evidence type="ECO:0000256" key="3">
    <source>
        <dbReference type="ARBA" id="ARBA00012438"/>
    </source>
</evidence>
<feature type="region of interest" description="Disordered" evidence="17">
    <location>
        <begin position="871"/>
        <end position="896"/>
    </location>
</feature>
<keyword evidence="4" id="KW-1003">Cell membrane</keyword>
<dbReference type="SMART" id="SM00388">
    <property type="entry name" value="HisKA"/>
    <property type="match status" value="1"/>
</dbReference>
<keyword evidence="9 23" id="KW-0418">Kinase</keyword>
<dbReference type="HOGENOM" id="CLU_000445_40_1_6"/>
<dbReference type="PANTHER" id="PTHR43047">
    <property type="entry name" value="TWO-COMPONENT HISTIDINE PROTEIN KINASE"/>
    <property type="match status" value="1"/>
</dbReference>
<evidence type="ECO:0000256" key="12">
    <source>
        <dbReference type="ARBA" id="ARBA00023012"/>
    </source>
</evidence>
<dbReference type="CDD" id="cd00088">
    <property type="entry name" value="HPT"/>
    <property type="match status" value="1"/>
</dbReference>
<keyword evidence="6 15" id="KW-0597">Phosphoprotein</keyword>
<evidence type="ECO:0000256" key="14">
    <source>
        <dbReference type="PROSITE-ProRule" id="PRU00110"/>
    </source>
</evidence>
<evidence type="ECO:0000259" key="20">
    <source>
        <dbReference type="PROSITE" id="PS50110"/>
    </source>
</evidence>
<keyword evidence="11 18" id="KW-1133">Transmembrane helix</keyword>
<dbReference type="InterPro" id="IPR003661">
    <property type="entry name" value="HisK_dim/P_dom"/>
</dbReference>
<feature type="transmembrane region" description="Helical" evidence="18">
    <location>
        <begin position="15"/>
        <end position="40"/>
    </location>
</feature>
<dbReference type="SMART" id="SM00304">
    <property type="entry name" value="HAMP"/>
    <property type="match status" value="1"/>
</dbReference>
<dbReference type="Pfam" id="PF00072">
    <property type="entry name" value="Response_reg"/>
    <property type="match status" value="1"/>
</dbReference>
<evidence type="ECO:0000256" key="4">
    <source>
        <dbReference type="ARBA" id="ARBA00022475"/>
    </source>
</evidence>
<evidence type="ECO:0000256" key="17">
    <source>
        <dbReference type="SAM" id="MobiDB-lite"/>
    </source>
</evidence>
<dbReference type="Gene3D" id="1.20.120.160">
    <property type="entry name" value="HPT domain"/>
    <property type="match status" value="1"/>
</dbReference>
<dbReference type="SUPFAM" id="SSF55874">
    <property type="entry name" value="ATPase domain of HSP90 chaperone/DNA topoisomerase II/histidine kinase"/>
    <property type="match status" value="1"/>
</dbReference>
<dbReference type="InterPro" id="IPR036890">
    <property type="entry name" value="HATPase_C_sf"/>
</dbReference>
<keyword evidence="5" id="KW-0997">Cell inner membrane</keyword>
<sequence precursor="true">MGALSLSGKSLVGRLMLAFSLLALLLLTLVSLGSVSLYWVKAADKYLYEEALPASEAARQLMQSVSALQENAQALERTQEEAERAFLGRKLSIESSNLLGAIARLKSLNLQGDSHLGPRAAEIIHDLTQLGHQVGERLALAKQLKGDGQALVDASGRAIELLEAELAVVDSAVLAKLSLAYPEVAGTTQSGYLLDTIIEKDLDIQARLNRALALIHHLALVGQLLQSPEQHLGLSKVLVSMSRVLTEQGGGEYRLQPSEAQGGMPGNEPASAASYVLAGINQPNLMPLELLKGVVRDPVRATELAHELAILRGVGDKLALQRRYAGVLALQTAQLQTLSDKLSQLNTQVDGAMTAQQTQAEQARGDFLRQLFWAKAGLWGTGLLMLVLILLVVYRVIYKGIALRLHEATDALARLSNGDTQVALDPHGDDELTAMASAIDAFKQKTDHNQRLQSELQETASELSAHKASLETTVQERTQELAQANRRLDAEVQGHAQARQMAEAADKAKSLFLATMSHEIRTPLNGLLGTLTLLGESELPTAQKQMLALSQYSGALLQTVLNDILDFSRLEQGKLSNEPRPVAINELLDEVVSIMLAGAGNAGLSLRLERERLPEWINIDGPKLRQVLFNLLGNAIKFTPAGEICLRVSQAGARLKFTVSDTGLGIPEDAKARLFIAYSAQPNQGRSRGTGLGLAISKELVTLMGAGDEGLWVETEVNKGSTFGFSLPLEACEAPVLSATDIIPQVAPKRVLVVEDNQVNVMVAQGFLAHLGHEVVLAPSCAEAMAVFEDKDAGFDAVMLDIQLSDGSGIDLLSQLRECAASDVLFAAFTAQLQPQDLEVYRAVGFDEILAKPLNMQALMRWLGRASKTSAPVAEEAEDVKEKEAAERVESDETSAEVLAEENSLPDDPLLNDPLLDAPLLDSAQFQGDFDCLGEAAMVQMLSLYLSSSEAQLTELEQLVESTPEQKAEQEAEQAAEDKNEACRKLLHGLKGSSANMGMVRLTRRCQQLEKSELQATDICGLRQLWRDSVADFEAQLALTQ</sequence>
<dbReference type="STRING" id="323850.Shew_2801"/>
<keyword evidence="12" id="KW-0902">Two-component regulatory system</keyword>
<dbReference type="Gene3D" id="3.40.50.2300">
    <property type="match status" value="1"/>
</dbReference>
<feature type="domain" description="HPt" evidence="22">
    <location>
        <begin position="948"/>
        <end position="1040"/>
    </location>
</feature>
<feature type="domain" description="Histidine kinase" evidence="19">
    <location>
        <begin position="515"/>
        <end position="731"/>
    </location>
</feature>
<evidence type="ECO:0000256" key="7">
    <source>
        <dbReference type="ARBA" id="ARBA00022679"/>
    </source>
</evidence>
<reference evidence="23 24" key="1">
    <citation type="submission" date="2007-03" db="EMBL/GenBank/DDBJ databases">
        <title>Complete sequence of Shewanella loihica PV-4.</title>
        <authorList>
            <consortium name="US DOE Joint Genome Institute"/>
            <person name="Copeland A."/>
            <person name="Lucas S."/>
            <person name="Lapidus A."/>
            <person name="Barry K."/>
            <person name="Detter J.C."/>
            <person name="Glavina del Rio T."/>
            <person name="Hammon N."/>
            <person name="Israni S."/>
            <person name="Dalin E."/>
            <person name="Tice H."/>
            <person name="Pitluck S."/>
            <person name="Chain P."/>
            <person name="Malfatti S."/>
            <person name="Shin M."/>
            <person name="Vergez L."/>
            <person name="Schmutz J."/>
            <person name="Larimer F."/>
            <person name="Land M."/>
            <person name="Hauser L."/>
            <person name="Kyrpides N."/>
            <person name="Mikhailova N."/>
            <person name="Romine M.F."/>
            <person name="Serres G."/>
            <person name="Fredrickson J."/>
            <person name="Tiedje J."/>
            <person name="Richardson P."/>
        </authorList>
    </citation>
    <scope>NUCLEOTIDE SEQUENCE [LARGE SCALE GENOMIC DNA]</scope>
    <source>
        <strain evidence="24">ATCC BAA-1088 / PV-4</strain>
    </source>
</reference>
<accession>A3QGR9</accession>
<dbReference type="EMBL" id="CP000606">
    <property type="protein sequence ID" value="ABO24667.1"/>
    <property type="molecule type" value="Genomic_DNA"/>
</dbReference>
<dbReference type="KEGG" id="slo:Shew_2801"/>
<keyword evidence="7 23" id="KW-0808">Transferase</keyword>
<evidence type="ECO:0000256" key="10">
    <source>
        <dbReference type="ARBA" id="ARBA00022840"/>
    </source>
</evidence>
<keyword evidence="10" id="KW-0547">Nucleotide-binding</keyword>
<dbReference type="Proteomes" id="UP000001558">
    <property type="component" value="Chromosome"/>
</dbReference>
<dbReference type="Pfam" id="PF01627">
    <property type="entry name" value="Hpt"/>
    <property type="match status" value="1"/>
</dbReference>
<gene>
    <name evidence="23" type="ordered locus">Shew_2801</name>
</gene>
<dbReference type="InterPro" id="IPR011006">
    <property type="entry name" value="CheY-like_superfamily"/>
</dbReference>
<keyword evidence="10" id="KW-0067">ATP-binding</keyword>
<feature type="domain" description="HAMP" evidence="21">
    <location>
        <begin position="399"/>
        <end position="451"/>
    </location>
</feature>
<dbReference type="InterPro" id="IPR008207">
    <property type="entry name" value="Sig_transdc_His_kin_Hpt_dom"/>
</dbReference>
<dbReference type="InterPro" id="IPR004358">
    <property type="entry name" value="Sig_transdc_His_kin-like_C"/>
</dbReference>
<evidence type="ECO:0000256" key="9">
    <source>
        <dbReference type="ARBA" id="ARBA00022777"/>
    </source>
</evidence>
<dbReference type="EC" id="2.7.13.3" evidence="3"/>
<evidence type="ECO:0000256" key="6">
    <source>
        <dbReference type="ARBA" id="ARBA00022553"/>
    </source>
</evidence>
<keyword evidence="13 18" id="KW-0472">Membrane</keyword>
<dbReference type="GO" id="GO:0005886">
    <property type="term" value="C:plasma membrane"/>
    <property type="evidence" value="ECO:0007669"/>
    <property type="project" value="UniProtKB-SubCell"/>
</dbReference>
<dbReference type="InterPro" id="IPR036641">
    <property type="entry name" value="HPT_dom_sf"/>
</dbReference>
<evidence type="ECO:0000256" key="11">
    <source>
        <dbReference type="ARBA" id="ARBA00022989"/>
    </source>
</evidence>
<dbReference type="SUPFAM" id="SSF47384">
    <property type="entry name" value="Homodimeric domain of signal transducing histidine kinase"/>
    <property type="match status" value="1"/>
</dbReference>
<evidence type="ECO:0000313" key="24">
    <source>
        <dbReference type="Proteomes" id="UP000001558"/>
    </source>
</evidence>
<dbReference type="Pfam" id="PF00512">
    <property type="entry name" value="HisKA"/>
    <property type="match status" value="1"/>
</dbReference>
<dbReference type="Gene3D" id="1.20.58.920">
    <property type="match status" value="1"/>
</dbReference>
<dbReference type="PRINTS" id="PR00344">
    <property type="entry name" value="BCTRLSENSOR"/>
</dbReference>
<dbReference type="eggNOG" id="COG2205">
    <property type="taxonomic scope" value="Bacteria"/>
</dbReference>
<keyword evidence="24" id="KW-1185">Reference proteome</keyword>
<dbReference type="AlphaFoldDB" id="A3QGR9"/>
<dbReference type="PROSITE" id="PS50109">
    <property type="entry name" value="HIS_KIN"/>
    <property type="match status" value="1"/>
</dbReference>
<evidence type="ECO:0000256" key="18">
    <source>
        <dbReference type="SAM" id="Phobius"/>
    </source>
</evidence>
<feature type="modified residue" description="Phosphohistidine" evidence="14">
    <location>
        <position position="988"/>
    </location>
</feature>
<dbReference type="SUPFAM" id="SSF52172">
    <property type="entry name" value="CheY-like"/>
    <property type="match status" value="1"/>
</dbReference>
<keyword evidence="8 18" id="KW-0812">Transmembrane</keyword>
<dbReference type="OrthoDB" id="9810730at2"/>
<evidence type="ECO:0000259" key="21">
    <source>
        <dbReference type="PROSITE" id="PS50885"/>
    </source>
</evidence>
<dbReference type="PROSITE" id="PS50885">
    <property type="entry name" value="HAMP"/>
    <property type="match status" value="1"/>
</dbReference>
<dbReference type="SMART" id="SM00387">
    <property type="entry name" value="HATPase_c"/>
    <property type="match status" value="1"/>
</dbReference>
<feature type="domain" description="Response regulatory" evidence="20">
    <location>
        <begin position="750"/>
        <end position="867"/>
    </location>
</feature>
<dbReference type="Pfam" id="PF02518">
    <property type="entry name" value="HATPase_c"/>
    <property type="match status" value="1"/>
</dbReference>
<organism evidence="23 24">
    <name type="scientific">Shewanella loihica (strain ATCC BAA-1088 / PV-4)</name>
    <dbReference type="NCBI Taxonomy" id="323850"/>
    <lineage>
        <taxon>Bacteria</taxon>
        <taxon>Pseudomonadati</taxon>
        <taxon>Pseudomonadota</taxon>
        <taxon>Gammaproteobacteria</taxon>
        <taxon>Alteromonadales</taxon>
        <taxon>Shewanellaceae</taxon>
        <taxon>Shewanella</taxon>
    </lineage>
</organism>
<keyword evidence="16" id="KW-0175">Coiled coil</keyword>
<dbReference type="Gene3D" id="3.30.565.10">
    <property type="entry name" value="Histidine kinase-like ATPase, C-terminal domain"/>
    <property type="match status" value="1"/>
</dbReference>
<dbReference type="InterPro" id="IPR005467">
    <property type="entry name" value="His_kinase_dom"/>
</dbReference>
<feature type="compositionally biased region" description="Basic and acidic residues" evidence="17">
    <location>
        <begin position="880"/>
        <end position="891"/>
    </location>
</feature>
<protein>
    <recommendedName>
        <fullName evidence="3">histidine kinase</fullName>
        <ecNumber evidence="3">2.7.13.3</ecNumber>
    </recommendedName>
</protein>
<dbReference type="InterPro" id="IPR003660">
    <property type="entry name" value="HAMP_dom"/>
</dbReference>
<evidence type="ECO:0000256" key="16">
    <source>
        <dbReference type="SAM" id="Coils"/>
    </source>
</evidence>
<evidence type="ECO:0000256" key="1">
    <source>
        <dbReference type="ARBA" id="ARBA00000085"/>
    </source>
</evidence>
<dbReference type="CDD" id="cd17546">
    <property type="entry name" value="REC_hyHK_CKI1_RcsC-like"/>
    <property type="match status" value="1"/>
</dbReference>
<dbReference type="InterPro" id="IPR036097">
    <property type="entry name" value="HisK_dim/P_sf"/>
</dbReference>
<dbReference type="PROSITE" id="PS50894">
    <property type="entry name" value="HPT"/>
    <property type="match status" value="1"/>
</dbReference>
<dbReference type="PANTHER" id="PTHR43047:SF78">
    <property type="entry name" value="SENSORY_REGULATORY PROTEIN RPFC"/>
    <property type="match status" value="1"/>
</dbReference>
<evidence type="ECO:0000256" key="2">
    <source>
        <dbReference type="ARBA" id="ARBA00004429"/>
    </source>
</evidence>
<evidence type="ECO:0000256" key="8">
    <source>
        <dbReference type="ARBA" id="ARBA00022692"/>
    </source>
</evidence>
<dbReference type="Gene3D" id="1.10.287.130">
    <property type="match status" value="1"/>
</dbReference>
<dbReference type="CDD" id="cd00082">
    <property type="entry name" value="HisKA"/>
    <property type="match status" value="1"/>
</dbReference>
<evidence type="ECO:0000256" key="5">
    <source>
        <dbReference type="ARBA" id="ARBA00022519"/>
    </source>
</evidence>
<dbReference type="NCBIfam" id="TIGR02956">
    <property type="entry name" value="TMAO_torS"/>
    <property type="match status" value="1"/>
</dbReference>
<dbReference type="InterPro" id="IPR014302">
    <property type="entry name" value="Sig_transdc_His_kinase_TorS"/>
</dbReference>
<comment type="subcellular location">
    <subcellularLocation>
        <location evidence="2">Cell inner membrane</location>
        <topology evidence="2">Multi-pass membrane protein</topology>
    </subcellularLocation>
</comment>
<dbReference type="PIRSF" id="PIRSF036437">
    <property type="entry name" value="HK_TorS"/>
    <property type="match status" value="1"/>
</dbReference>
<dbReference type="InterPro" id="IPR001789">
    <property type="entry name" value="Sig_transdc_resp-reg_receiver"/>
</dbReference>
<dbReference type="Pfam" id="PF21689">
    <property type="entry name" value="TorS_sensor_domain"/>
    <property type="match status" value="1"/>
</dbReference>
<evidence type="ECO:0000256" key="13">
    <source>
        <dbReference type="ARBA" id="ARBA00023136"/>
    </source>
</evidence>
<evidence type="ECO:0000259" key="22">
    <source>
        <dbReference type="PROSITE" id="PS50894"/>
    </source>
</evidence>
<feature type="coiled-coil region" evidence="16">
    <location>
        <begin position="442"/>
        <end position="487"/>
    </location>
</feature>
<dbReference type="GO" id="GO:0000155">
    <property type="term" value="F:phosphorelay sensor kinase activity"/>
    <property type="evidence" value="ECO:0007669"/>
    <property type="project" value="InterPro"/>
</dbReference>
<dbReference type="SUPFAM" id="SSF47226">
    <property type="entry name" value="Histidine-containing phosphotransfer domain, HPT domain"/>
    <property type="match status" value="1"/>
</dbReference>
<evidence type="ECO:0000313" key="23">
    <source>
        <dbReference type="EMBL" id="ABO24667.1"/>
    </source>
</evidence>
<feature type="transmembrane region" description="Helical" evidence="18">
    <location>
        <begin position="376"/>
        <end position="397"/>
    </location>
</feature>
<dbReference type="PROSITE" id="PS50110">
    <property type="entry name" value="RESPONSE_REGULATORY"/>
    <property type="match status" value="1"/>
</dbReference>
<dbReference type="CDD" id="cd16922">
    <property type="entry name" value="HATPase_EvgS-ArcB-TorS-like"/>
    <property type="match status" value="1"/>
</dbReference>
<dbReference type="RefSeq" id="WP_011866598.1">
    <property type="nucleotide sequence ID" value="NC_009092.1"/>
</dbReference>
<evidence type="ECO:0000256" key="15">
    <source>
        <dbReference type="PROSITE-ProRule" id="PRU00169"/>
    </source>
</evidence>